<protein>
    <recommendedName>
        <fullName evidence="4">MADF domain-containing protein</fullName>
    </recommendedName>
</protein>
<accession>A0ABD0YNL6</accession>
<evidence type="ECO:0000313" key="3">
    <source>
        <dbReference type="Proteomes" id="UP001558652"/>
    </source>
</evidence>
<dbReference type="AlphaFoldDB" id="A0ABD0YNL6"/>
<dbReference type="Proteomes" id="UP001558652">
    <property type="component" value="Unassembled WGS sequence"/>
</dbReference>
<name>A0ABD0YNL6_9HEMI</name>
<reference evidence="2 3" key="1">
    <citation type="submission" date="2024-07" db="EMBL/GenBank/DDBJ databases">
        <title>Chromosome-level genome assembly of the water stick insect Ranatra chinensis (Heteroptera: Nepidae).</title>
        <authorList>
            <person name="Liu X."/>
        </authorList>
    </citation>
    <scope>NUCLEOTIDE SEQUENCE [LARGE SCALE GENOMIC DNA]</scope>
    <source>
        <strain evidence="2">Cailab_2021Rc</strain>
        <tissue evidence="2">Muscle</tissue>
    </source>
</reference>
<evidence type="ECO:0008006" key="4">
    <source>
        <dbReference type="Google" id="ProtNLM"/>
    </source>
</evidence>
<feature type="region of interest" description="Disordered" evidence="1">
    <location>
        <begin position="54"/>
        <end position="91"/>
    </location>
</feature>
<keyword evidence="3" id="KW-1185">Reference proteome</keyword>
<gene>
    <name evidence="2" type="ORF">AAG570_010052</name>
</gene>
<dbReference type="EMBL" id="JBFDAA010000005">
    <property type="protein sequence ID" value="KAL1132094.1"/>
    <property type="molecule type" value="Genomic_DNA"/>
</dbReference>
<evidence type="ECO:0000313" key="2">
    <source>
        <dbReference type="EMBL" id="KAL1132094.1"/>
    </source>
</evidence>
<sequence length="152" mass="17580">MRPGKEVIRRWSNIRDAYKRSNKKIQAAAKSGAAHLKKYVNSDQSQFLENMLEVRPTDDSIATDENSDTEQTEESGRRLKRPPCGLKKNKNFDSDDRIVKLQVRPEQENRHLSFFRGIIPSLSAFNDDEVIELQMGVLQTILKKRGHQEQEI</sequence>
<feature type="compositionally biased region" description="Acidic residues" evidence="1">
    <location>
        <begin position="61"/>
        <end position="73"/>
    </location>
</feature>
<evidence type="ECO:0000256" key="1">
    <source>
        <dbReference type="SAM" id="MobiDB-lite"/>
    </source>
</evidence>
<organism evidence="2 3">
    <name type="scientific">Ranatra chinensis</name>
    <dbReference type="NCBI Taxonomy" id="642074"/>
    <lineage>
        <taxon>Eukaryota</taxon>
        <taxon>Metazoa</taxon>
        <taxon>Ecdysozoa</taxon>
        <taxon>Arthropoda</taxon>
        <taxon>Hexapoda</taxon>
        <taxon>Insecta</taxon>
        <taxon>Pterygota</taxon>
        <taxon>Neoptera</taxon>
        <taxon>Paraneoptera</taxon>
        <taxon>Hemiptera</taxon>
        <taxon>Heteroptera</taxon>
        <taxon>Panheteroptera</taxon>
        <taxon>Nepomorpha</taxon>
        <taxon>Nepidae</taxon>
        <taxon>Ranatrinae</taxon>
        <taxon>Ranatra</taxon>
    </lineage>
</organism>
<proteinExistence type="predicted"/>
<comment type="caution">
    <text evidence="2">The sequence shown here is derived from an EMBL/GenBank/DDBJ whole genome shotgun (WGS) entry which is preliminary data.</text>
</comment>